<dbReference type="AlphaFoldDB" id="A0A9D2I291"/>
<dbReference type="Pfam" id="PF03592">
    <property type="entry name" value="Terminase_2"/>
    <property type="match status" value="1"/>
</dbReference>
<reference evidence="4" key="1">
    <citation type="journal article" date="2021" name="PeerJ">
        <title>Extensive microbial diversity within the chicken gut microbiome revealed by metagenomics and culture.</title>
        <authorList>
            <person name="Gilroy R."/>
            <person name="Ravi A."/>
            <person name="Getino M."/>
            <person name="Pursley I."/>
            <person name="Horton D.L."/>
            <person name="Alikhan N.F."/>
            <person name="Baker D."/>
            <person name="Gharbi K."/>
            <person name="Hall N."/>
            <person name="Watson M."/>
            <person name="Adriaenssens E.M."/>
            <person name="Foster-Nyarko E."/>
            <person name="Jarju S."/>
            <person name="Secka A."/>
            <person name="Antonio M."/>
            <person name="Oren A."/>
            <person name="Chaudhuri R.R."/>
            <person name="La Ragione R."/>
            <person name="Hildebrand F."/>
            <person name="Pallen M.J."/>
        </authorList>
    </citation>
    <scope>NUCLEOTIDE SEQUENCE</scope>
    <source>
        <strain evidence="4">CHK179-7159</strain>
    </source>
</reference>
<dbReference type="EMBL" id="DWYY01000026">
    <property type="protein sequence ID" value="HJA91926.1"/>
    <property type="molecule type" value="Genomic_DNA"/>
</dbReference>
<proteinExistence type="predicted"/>
<keyword evidence="2" id="KW-0231">Viral genome packaging</keyword>
<evidence type="ECO:0000256" key="1">
    <source>
        <dbReference type="ARBA" id="ARBA00022612"/>
    </source>
</evidence>
<protein>
    <submittedName>
        <fullName evidence="4">Terminase small subunit</fullName>
    </submittedName>
</protein>
<dbReference type="PANTHER" id="PTHR41328">
    <property type="entry name" value="TERMINASE SMALL SUBUNIT-RELATED"/>
    <property type="match status" value="1"/>
</dbReference>
<gene>
    <name evidence="4" type="ORF">H9717_02205</name>
</gene>
<evidence type="ECO:0000256" key="3">
    <source>
        <dbReference type="SAM" id="MobiDB-lite"/>
    </source>
</evidence>
<accession>A0A9D2I291</accession>
<dbReference type="GO" id="GO:0051276">
    <property type="term" value="P:chromosome organization"/>
    <property type="evidence" value="ECO:0007669"/>
    <property type="project" value="InterPro"/>
</dbReference>
<dbReference type="InterPro" id="IPR052404">
    <property type="entry name" value="SPP1-like_terminase"/>
</dbReference>
<dbReference type="PANTHER" id="PTHR41328:SF2">
    <property type="entry name" value="TERMINASE SMALL SUBUNIT"/>
    <property type="match status" value="1"/>
</dbReference>
<dbReference type="Gene3D" id="1.10.10.1400">
    <property type="entry name" value="Terminase, small subunit, N-terminal DNA-binding domain, HTH motif"/>
    <property type="match status" value="1"/>
</dbReference>
<dbReference type="InterPro" id="IPR038713">
    <property type="entry name" value="Terminase_Gp1_N_sf"/>
</dbReference>
<evidence type="ECO:0000313" key="4">
    <source>
        <dbReference type="EMBL" id="HJA91926.1"/>
    </source>
</evidence>
<name>A0A9D2I291_9FIRM</name>
<comment type="caution">
    <text evidence="4">The sequence shown here is derived from an EMBL/GenBank/DDBJ whole genome shotgun (WGS) entry which is preliminary data.</text>
</comment>
<dbReference type="Proteomes" id="UP000886858">
    <property type="component" value="Unassembled WGS sequence"/>
</dbReference>
<keyword evidence="1" id="KW-1188">Viral release from host cell</keyword>
<organism evidence="4 5">
    <name type="scientific">Candidatus Eisenbergiella merdipullorum</name>
    <dbReference type="NCBI Taxonomy" id="2838553"/>
    <lineage>
        <taxon>Bacteria</taxon>
        <taxon>Bacillati</taxon>
        <taxon>Bacillota</taxon>
        <taxon>Clostridia</taxon>
        <taxon>Lachnospirales</taxon>
        <taxon>Lachnospiraceae</taxon>
        <taxon>Eisenbergiella</taxon>
    </lineage>
</organism>
<sequence length="129" mass="14193">MLTPKQKAFADYYIECGNATEAAKRAGYKDSSARQIGAENLSKPSISAYIAERQKQIDDSRIASAAEVQRFYSAVLRGEIKDQFGLEASLDTRMAAGRELMKRHERAEGQKTDAGGIVIVNNIPRPGKE</sequence>
<evidence type="ECO:0000313" key="5">
    <source>
        <dbReference type="Proteomes" id="UP000886858"/>
    </source>
</evidence>
<dbReference type="InterPro" id="IPR005335">
    <property type="entry name" value="Terminase_ssu"/>
</dbReference>
<reference evidence="4" key="2">
    <citation type="submission" date="2021-04" db="EMBL/GenBank/DDBJ databases">
        <authorList>
            <person name="Gilroy R."/>
        </authorList>
    </citation>
    <scope>NUCLEOTIDE SEQUENCE</scope>
    <source>
        <strain evidence="4">CHK179-7159</strain>
    </source>
</reference>
<feature type="region of interest" description="Disordered" evidence="3">
    <location>
        <begin position="104"/>
        <end position="129"/>
    </location>
</feature>
<evidence type="ECO:0000256" key="2">
    <source>
        <dbReference type="ARBA" id="ARBA00023219"/>
    </source>
</evidence>